<dbReference type="EMBL" id="ML977502">
    <property type="protein sequence ID" value="KAF2131382.1"/>
    <property type="molecule type" value="Genomic_DNA"/>
</dbReference>
<keyword evidence="1" id="KW-0732">Signal</keyword>
<reference evidence="2" key="1">
    <citation type="journal article" date="2020" name="Stud. Mycol.">
        <title>101 Dothideomycetes genomes: a test case for predicting lifestyles and emergence of pathogens.</title>
        <authorList>
            <person name="Haridas S."/>
            <person name="Albert R."/>
            <person name="Binder M."/>
            <person name="Bloem J."/>
            <person name="Labutti K."/>
            <person name="Salamov A."/>
            <person name="Andreopoulos B."/>
            <person name="Baker S."/>
            <person name="Barry K."/>
            <person name="Bills G."/>
            <person name="Bluhm B."/>
            <person name="Cannon C."/>
            <person name="Castanera R."/>
            <person name="Culley D."/>
            <person name="Daum C."/>
            <person name="Ezra D."/>
            <person name="Gonzalez J."/>
            <person name="Henrissat B."/>
            <person name="Kuo A."/>
            <person name="Liang C."/>
            <person name="Lipzen A."/>
            <person name="Lutzoni F."/>
            <person name="Magnuson J."/>
            <person name="Mondo S."/>
            <person name="Nolan M."/>
            <person name="Ohm R."/>
            <person name="Pangilinan J."/>
            <person name="Park H.-J."/>
            <person name="Ramirez L."/>
            <person name="Alfaro M."/>
            <person name="Sun H."/>
            <person name="Tritt A."/>
            <person name="Yoshinaga Y."/>
            <person name="Zwiers L.-H."/>
            <person name="Turgeon B."/>
            <person name="Goodwin S."/>
            <person name="Spatafora J."/>
            <person name="Crous P."/>
            <person name="Grigoriev I."/>
        </authorList>
    </citation>
    <scope>NUCLEOTIDE SEQUENCE</scope>
    <source>
        <strain evidence="2">CBS 119687</strain>
    </source>
</reference>
<dbReference type="AlphaFoldDB" id="A0A6A6AHB5"/>
<protein>
    <submittedName>
        <fullName evidence="2">Uncharacterized protein</fullName>
    </submittedName>
</protein>
<proteinExistence type="predicted"/>
<feature type="chain" id="PRO_5025529698" evidence="1">
    <location>
        <begin position="25"/>
        <end position="291"/>
    </location>
</feature>
<organism evidence="2 3">
    <name type="scientific">Dothidotthia symphoricarpi CBS 119687</name>
    <dbReference type="NCBI Taxonomy" id="1392245"/>
    <lineage>
        <taxon>Eukaryota</taxon>
        <taxon>Fungi</taxon>
        <taxon>Dikarya</taxon>
        <taxon>Ascomycota</taxon>
        <taxon>Pezizomycotina</taxon>
        <taxon>Dothideomycetes</taxon>
        <taxon>Pleosporomycetidae</taxon>
        <taxon>Pleosporales</taxon>
        <taxon>Dothidotthiaceae</taxon>
        <taxon>Dothidotthia</taxon>
    </lineage>
</organism>
<evidence type="ECO:0000256" key="1">
    <source>
        <dbReference type="SAM" id="SignalP"/>
    </source>
</evidence>
<accession>A0A6A6AHB5</accession>
<feature type="signal peptide" evidence="1">
    <location>
        <begin position="1"/>
        <end position="24"/>
    </location>
</feature>
<gene>
    <name evidence="2" type="ORF">P153DRAFT_194207</name>
</gene>
<name>A0A6A6AHB5_9PLEO</name>
<keyword evidence="3" id="KW-1185">Reference proteome</keyword>
<dbReference type="OrthoDB" id="4487429at2759"/>
<dbReference type="Proteomes" id="UP000799771">
    <property type="component" value="Unassembled WGS sequence"/>
</dbReference>
<dbReference type="RefSeq" id="XP_033525769.1">
    <property type="nucleotide sequence ID" value="XM_033662451.1"/>
</dbReference>
<evidence type="ECO:0000313" key="2">
    <source>
        <dbReference type="EMBL" id="KAF2131382.1"/>
    </source>
</evidence>
<sequence>MKSKPSFHIPFFCFNLLFLPLASSFSWDIWKVFQPDSNPRQNPHSERSVKRISHQAASDSHQDVLLDDATWFDVDGTPLFYGAWRAKPGATSAEPVSRSSLVKYGARVACWPSSGGIWIKHADLVDLNFLGLSRIEDTPRQFNQTAEDEFCTKLKMTGPEWWKLPATFGEREHLGKEQFTCDTLEDCFRPDIKNHYLIAWPETAMVVCYIPIVQAEERGETSLTRYYNAMDMEERCDMIRSLGGKWCRCKAECPDLKNLDWSFRDPGIGGCHDPPLLIDDMEALGVGPGSN</sequence>
<dbReference type="GeneID" id="54402883"/>
<evidence type="ECO:0000313" key="3">
    <source>
        <dbReference type="Proteomes" id="UP000799771"/>
    </source>
</evidence>